<dbReference type="EMBL" id="JAQQWL010000011">
    <property type="protein sequence ID" value="KAK8048892.1"/>
    <property type="molecule type" value="Genomic_DNA"/>
</dbReference>
<feature type="region of interest" description="Disordered" evidence="1">
    <location>
        <begin position="1"/>
        <end position="23"/>
    </location>
</feature>
<feature type="region of interest" description="Disordered" evidence="1">
    <location>
        <begin position="373"/>
        <end position="463"/>
    </location>
</feature>
<keyword evidence="3" id="KW-1185">Reference proteome</keyword>
<feature type="compositionally biased region" description="Polar residues" evidence="1">
    <location>
        <begin position="851"/>
        <end position="863"/>
    </location>
</feature>
<sequence>MQAENRPPPRRAASHGTLRSSYANHARPLHKPLRSVNENMALLPSPGALESMLKTTTETGDIGIFSIKPVKTSASITASSTRHGLHGPKSQYQLPMRRSVDDFRRQDDRHRLPSYRDTTSEILSMYGSNSQSSSNSVLSHSIDDPSQRSYSMTTVGSRHLSHNRSNNTLQSNYSGGTLQRPRSPFPYPTRLKRPGARPASPAITGPGVVDYSRMVEIDRISLRTGYGLGAPALSRPPGRLPPLGVRLDMNLSSPTLPTQRSHYAPNIRSGANSNRTVSAASGTSCSLSGCEKVHSSSTRTSSLTSVINMYHRMPPTLRHVQFGTLDPPPRYYDYTEDFEFKQPFVMATIEPVAPTPTRIPSIHKSLVLREGSGEQLSVHSGSDCSPDTLHADPHHANIEETGDLLDETQSRQSRATQDSSERDITSAANSISRATKSSINTEQGTDIDFLPSQTGRDSADMFNQSPDLNPRQAAVYSHQGFRAAAASRMNTASLERQVVFHGSKTPTIRSEQGVIVRDDNHDFKSNEREQKDAGEIAFQRRSTSEPGMKYSACCSRHGSSEHDWVSLPTNSCASMSEAYRKQGHLELLSSPDGSGDYRSSELDRTIGRSMESAPMMTAETTPEVTGGEVKESDGQHEINSVQDSDSKSVSERASIGGRGESKRYKRNMGLEVVTHNLQKAGDNDFPQLTPECSNTSLISPKPISPARQLKVKNSIPQLMKALPPLPNPSLVSATPSSIVDVDECAEILQPFSLSRSGTPRAQNQHGLQQPRDIFNLRYPIEATHTQKKLPRIRFKTKIPVTQEPNQRDSRPWNSENNYSWCRRTPDSELLETCDGAGSHKSGRSSLRAPQFLSTHRTSSSPLTETVRRYPDVQHSGVIQSLTRQQPRDLFTASSRLCNAFRSDSRSISRADNGAAKETAPESDPAFVLAHGSGSRRLSKAQSQTSGSGQLRETAPPQEMRKKRTPGLTKRLSNLTRLLARNRRTQSERQDTPLDENSTSDAKQPTATEANLGLEDVDFDSKSFTVSEGIPGELPRRLKFRRRVRDRISKWIKETRRRMNVQGRGRRQDGDAE</sequence>
<protein>
    <submittedName>
        <fullName evidence="2">Uncharacterized protein</fullName>
    </submittedName>
</protein>
<dbReference type="GeneID" id="92095094"/>
<feature type="region of interest" description="Disordered" evidence="1">
    <location>
        <begin position="903"/>
        <end position="1012"/>
    </location>
</feature>
<feature type="compositionally biased region" description="Polar residues" evidence="1">
    <location>
        <begin position="147"/>
        <end position="156"/>
    </location>
</feature>
<gene>
    <name evidence="2" type="ORF">PG994_010622</name>
</gene>
<evidence type="ECO:0000313" key="3">
    <source>
        <dbReference type="Proteomes" id="UP001480595"/>
    </source>
</evidence>
<dbReference type="Proteomes" id="UP001480595">
    <property type="component" value="Unassembled WGS sequence"/>
</dbReference>
<feature type="compositionally biased region" description="Polar residues" evidence="1">
    <location>
        <begin position="426"/>
        <end position="444"/>
    </location>
</feature>
<proteinExistence type="predicted"/>
<comment type="caution">
    <text evidence="2">The sequence shown here is derived from an EMBL/GenBank/DDBJ whole genome shotgun (WGS) entry which is preliminary data.</text>
</comment>
<organism evidence="2 3">
    <name type="scientific">Apiospora phragmitis</name>
    <dbReference type="NCBI Taxonomy" id="2905665"/>
    <lineage>
        <taxon>Eukaryota</taxon>
        <taxon>Fungi</taxon>
        <taxon>Dikarya</taxon>
        <taxon>Ascomycota</taxon>
        <taxon>Pezizomycotina</taxon>
        <taxon>Sordariomycetes</taxon>
        <taxon>Xylariomycetidae</taxon>
        <taxon>Amphisphaeriales</taxon>
        <taxon>Apiosporaceae</taxon>
        <taxon>Apiospora</taxon>
    </lineage>
</organism>
<feature type="region of interest" description="Disordered" evidence="1">
    <location>
        <begin position="78"/>
        <end position="204"/>
    </location>
</feature>
<feature type="region of interest" description="Disordered" evidence="1">
    <location>
        <begin position="606"/>
        <end position="658"/>
    </location>
</feature>
<feature type="compositionally biased region" description="Polar residues" evidence="1">
    <location>
        <begin position="994"/>
        <end position="1008"/>
    </location>
</feature>
<dbReference type="RefSeq" id="XP_066711141.1">
    <property type="nucleotide sequence ID" value="XM_066862031.1"/>
</dbReference>
<feature type="compositionally biased region" description="Basic and acidic residues" evidence="1">
    <location>
        <begin position="98"/>
        <end position="111"/>
    </location>
</feature>
<feature type="compositionally biased region" description="Low complexity" evidence="1">
    <location>
        <begin position="124"/>
        <end position="140"/>
    </location>
</feature>
<name>A0ABR1TQX3_9PEZI</name>
<feature type="compositionally biased region" description="Polar residues" evidence="1">
    <location>
        <begin position="451"/>
        <end position="463"/>
    </location>
</feature>
<reference evidence="2 3" key="1">
    <citation type="submission" date="2023-01" db="EMBL/GenBank/DDBJ databases">
        <title>Analysis of 21 Apiospora genomes using comparative genomics revels a genus with tremendous synthesis potential of carbohydrate active enzymes and secondary metabolites.</title>
        <authorList>
            <person name="Sorensen T."/>
        </authorList>
    </citation>
    <scope>NUCLEOTIDE SEQUENCE [LARGE SCALE GENOMIC DNA]</scope>
    <source>
        <strain evidence="2 3">CBS 135458</strain>
    </source>
</reference>
<feature type="compositionally biased region" description="Polar residues" evidence="1">
    <location>
        <begin position="939"/>
        <end position="950"/>
    </location>
</feature>
<evidence type="ECO:0000256" key="1">
    <source>
        <dbReference type="SAM" id="MobiDB-lite"/>
    </source>
</evidence>
<feature type="compositionally biased region" description="Polar residues" evidence="1">
    <location>
        <begin position="374"/>
        <end position="385"/>
    </location>
</feature>
<feature type="region of interest" description="Disordered" evidence="1">
    <location>
        <begin position="798"/>
        <end position="818"/>
    </location>
</feature>
<evidence type="ECO:0000313" key="2">
    <source>
        <dbReference type="EMBL" id="KAK8048892.1"/>
    </source>
</evidence>
<feature type="region of interest" description="Disordered" evidence="1">
    <location>
        <begin position="833"/>
        <end position="867"/>
    </location>
</feature>
<accession>A0ABR1TQX3</accession>
<feature type="compositionally biased region" description="Basic and acidic residues" evidence="1">
    <location>
        <begin position="389"/>
        <end position="398"/>
    </location>
</feature>
<feature type="compositionally biased region" description="Polar residues" evidence="1">
    <location>
        <begin position="163"/>
        <end position="177"/>
    </location>
</feature>